<keyword evidence="1" id="KW-1133">Transmembrane helix</keyword>
<organism evidence="2 3">
    <name type="scientific">Actinopolymorpha cephalotaxi</name>
    <dbReference type="NCBI Taxonomy" id="504797"/>
    <lineage>
        <taxon>Bacteria</taxon>
        <taxon>Bacillati</taxon>
        <taxon>Actinomycetota</taxon>
        <taxon>Actinomycetes</taxon>
        <taxon>Propionibacteriales</taxon>
        <taxon>Actinopolymorphaceae</taxon>
        <taxon>Actinopolymorpha</taxon>
    </lineage>
</organism>
<accession>A0A1I2KR92</accession>
<evidence type="ECO:0000313" key="2">
    <source>
        <dbReference type="EMBL" id="SFF69043.1"/>
    </source>
</evidence>
<feature type="transmembrane region" description="Helical" evidence="1">
    <location>
        <begin position="123"/>
        <end position="143"/>
    </location>
</feature>
<keyword evidence="1" id="KW-0472">Membrane</keyword>
<feature type="transmembrane region" description="Helical" evidence="1">
    <location>
        <begin position="95"/>
        <end position="117"/>
    </location>
</feature>
<name>A0A1I2KR92_9ACTN</name>
<protein>
    <submittedName>
        <fullName evidence="2">Uncharacterized protein</fullName>
    </submittedName>
</protein>
<proteinExistence type="predicted"/>
<sequence length="148" mass="17068">MAIRLNVMLDNFLLTMGKVYRYGRMRSSIEELERAERENGEDRSPRRAAFRRGLGYRSFDDLRFFVMYPTVLGLLIAVIGIWFRLQRGLEAADWGFGVMTLLGGLACYFAWTGWFAAQWKYRWYPLFALLSVVLEFGVLALTARSGAS</sequence>
<feature type="transmembrane region" description="Helical" evidence="1">
    <location>
        <begin position="64"/>
        <end position="83"/>
    </location>
</feature>
<dbReference type="STRING" id="504797.SAMN05421678_101446"/>
<keyword evidence="1" id="KW-0812">Transmembrane</keyword>
<dbReference type="AlphaFoldDB" id="A0A1I2KR92"/>
<evidence type="ECO:0000313" key="3">
    <source>
        <dbReference type="Proteomes" id="UP000199052"/>
    </source>
</evidence>
<evidence type="ECO:0000256" key="1">
    <source>
        <dbReference type="SAM" id="Phobius"/>
    </source>
</evidence>
<dbReference type="EMBL" id="FOOI01000001">
    <property type="protein sequence ID" value="SFF69043.1"/>
    <property type="molecule type" value="Genomic_DNA"/>
</dbReference>
<dbReference type="Proteomes" id="UP000199052">
    <property type="component" value="Unassembled WGS sequence"/>
</dbReference>
<reference evidence="2 3" key="1">
    <citation type="submission" date="2016-10" db="EMBL/GenBank/DDBJ databases">
        <authorList>
            <person name="de Groot N.N."/>
        </authorList>
    </citation>
    <scope>NUCLEOTIDE SEQUENCE [LARGE SCALE GENOMIC DNA]</scope>
    <source>
        <strain evidence="2 3">CPCC 202808</strain>
    </source>
</reference>
<gene>
    <name evidence="2" type="ORF">SAMN05421678_101446</name>
</gene>